<feature type="transmembrane region" description="Helical" evidence="7">
    <location>
        <begin position="271"/>
        <end position="293"/>
    </location>
</feature>
<dbReference type="OrthoDB" id="9785600at2"/>
<organism evidence="9 10">
    <name type="scientific">Cytobacillus kochii</name>
    <dbReference type="NCBI Taxonomy" id="859143"/>
    <lineage>
        <taxon>Bacteria</taxon>
        <taxon>Bacillati</taxon>
        <taxon>Bacillota</taxon>
        <taxon>Bacilli</taxon>
        <taxon>Bacillales</taxon>
        <taxon>Bacillaceae</taxon>
        <taxon>Cytobacillus</taxon>
    </lineage>
</organism>
<feature type="transmembrane region" description="Helical" evidence="7">
    <location>
        <begin position="397"/>
        <end position="421"/>
    </location>
</feature>
<dbReference type="PIRSF" id="PIRSF006066">
    <property type="entry name" value="HI0050"/>
    <property type="match status" value="1"/>
</dbReference>
<feature type="transmembrane region" description="Helical" evidence="7">
    <location>
        <begin position="113"/>
        <end position="131"/>
    </location>
</feature>
<feature type="transmembrane region" description="Helical" evidence="7">
    <location>
        <begin position="240"/>
        <end position="259"/>
    </location>
</feature>
<reference evidence="9 10" key="1">
    <citation type="submission" date="2017-08" db="EMBL/GenBank/DDBJ databases">
        <title>Complete Genome Sequence of Bacillus kochii Oregon-R-modENCODE STRAIN BDGP4, isolated from Drosophila melanogaster gut.</title>
        <authorList>
            <person name="Wan K.H."/>
            <person name="Yu C."/>
            <person name="Park S."/>
            <person name="Hammonds A.S."/>
            <person name="Booth B.W."/>
            <person name="Celniker S.E."/>
        </authorList>
    </citation>
    <scope>NUCLEOTIDE SEQUENCE [LARGE SCALE GENOMIC DNA]</scope>
    <source>
        <strain evidence="9 10">BDGP4</strain>
    </source>
</reference>
<evidence type="ECO:0000256" key="1">
    <source>
        <dbReference type="ARBA" id="ARBA00004429"/>
    </source>
</evidence>
<dbReference type="PANTHER" id="PTHR33362">
    <property type="entry name" value="SIALIC ACID TRAP TRANSPORTER PERMEASE PROTEIN SIAT-RELATED"/>
    <property type="match status" value="1"/>
</dbReference>
<gene>
    <name evidence="9" type="ORF">CKF48_21245</name>
</gene>
<feature type="transmembrane region" description="Helical" evidence="7">
    <location>
        <begin position="313"/>
        <end position="330"/>
    </location>
</feature>
<dbReference type="InterPro" id="IPR004681">
    <property type="entry name" value="TRAP_DctM"/>
</dbReference>
<feature type="transmembrane region" description="Helical" evidence="7">
    <location>
        <begin position="214"/>
        <end position="234"/>
    </location>
</feature>
<evidence type="ECO:0000256" key="3">
    <source>
        <dbReference type="ARBA" id="ARBA00022519"/>
    </source>
</evidence>
<feature type="domain" description="TRAP C4-dicarboxylate transport system permease DctM subunit" evidence="8">
    <location>
        <begin position="8"/>
        <end position="416"/>
    </location>
</feature>
<evidence type="ECO:0000256" key="5">
    <source>
        <dbReference type="ARBA" id="ARBA00022989"/>
    </source>
</evidence>
<evidence type="ECO:0000313" key="9">
    <source>
        <dbReference type="EMBL" id="ASV69610.1"/>
    </source>
</evidence>
<keyword evidence="3" id="KW-0997">Cell inner membrane</keyword>
<evidence type="ECO:0000256" key="7">
    <source>
        <dbReference type="SAM" id="Phobius"/>
    </source>
</evidence>
<feature type="transmembrane region" description="Helical" evidence="7">
    <location>
        <begin position="170"/>
        <end position="193"/>
    </location>
</feature>
<keyword evidence="6 7" id="KW-0472">Membrane</keyword>
<dbReference type="Pfam" id="PF06808">
    <property type="entry name" value="DctM"/>
    <property type="match status" value="1"/>
</dbReference>
<dbReference type="Proteomes" id="UP000215137">
    <property type="component" value="Chromosome"/>
</dbReference>
<keyword evidence="2" id="KW-1003">Cell membrane</keyword>
<keyword evidence="4 7" id="KW-0812">Transmembrane</keyword>
<keyword evidence="10" id="KW-1185">Reference proteome</keyword>
<feature type="transmembrane region" description="Helical" evidence="7">
    <location>
        <begin position="342"/>
        <end position="361"/>
    </location>
</feature>
<dbReference type="NCBIfam" id="TIGR00786">
    <property type="entry name" value="dctM"/>
    <property type="match status" value="1"/>
</dbReference>
<dbReference type="RefSeq" id="WP_095373174.1">
    <property type="nucleotide sequence ID" value="NZ_CP022983.1"/>
</dbReference>
<dbReference type="InterPro" id="IPR010656">
    <property type="entry name" value="DctM"/>
</dbReference>
<dbReference type="PANTHER" id="PTHR33362:SF5">
    <property type="entry name" value="C4-DICARBOXYLATE TRAP TRANSPORTER LARGE PERMEASE PROTEIN DCTM"/>
    <property type="match status" value="1"/>
</dbReference>
<name>A0A248TNE7_9BACI</name>
<proteinExistence type="predicted"/>
<accession>A0A248TNE7</accession>
<feature type="transmembrane region" description="Helical" evidence="7">
    <location>
        <begin position="367"/>
        <end position="385"/>
    </location>
</feature>
<dbReference type="KEGG" id="bko:CKF48_21245"/>
<feature type="transmembrane region" description="Helical" evidence="7">
    <location>
        <begin position="50"/>
        <end position="68"/>
    </location>
</feature>
<sequence length="422" mass="45672">MSAIIVLFVVFTILCLLRVPIAVSLGLSSIVALFMVDFTLYTVGLKMFNALNSATLMAIPGFVFAGVIMSKGGISFHLIEALKSWVGHFRGGLAVVTILACMIFAAISGSSPATAAAIGGIMIPAMVKAGYSKRYSMGLVAAAGTLGILIPPSIPLIIYATVAEASVGKLFAAGIIPGLLLTSLLLCSAIFHARRHNYGRLEKVPFQLRWKKTYKAIWGFLLPVFILGGIYSGAVTPTEAAFVSCLYGLIVSIFIYKEMTFNKFREVLKESINITAMIFLVIASAMVFGMFLTTEQVPQIFAQWIEASAANKWIFIIGVNLMFFLLGMFLEATAIILITLPILLPVLVLFDINIIHFAIIMTINMELAMITPPVGLNLFVVSGITKEKIGEVIRGVVPFYLLMVVALILVIIFPEISLLLAE</sequence>
<protein>
    <submittedName>
        <fullName evidence="9">C4-dicarboxylate ABC transporter permease</fullName>
    </submittedName>
</protein>
<dbReference type="EMBL" id="CP022983">
    <property type="protein sequence ID" value="ASV69610.1"/>
    <property type="molecule type" value="Genomic_DNA"/>
</dbReference>
<keyword evidence="5 7" id="KW-1133">Transmembrane helix</keyword>
<dbReference type="GO" id="GO:0005886">
    <property type="term" value="C:plasma membrane"/>
    <property type="evidence" value="ECO:0007669"/>
    <property type="project" value="UniProtKB-SubCell"/>
</dbReference>
<dbReference type="AlphaFoldDB" id="A0A248TNE7"/>
<feature type="transmembrane region" description="Helical" evidence="7">
    <location>
        <begin position="89"/>
        <end position="107"/>
    </location>
</feature>
<comment type="subcellular location">
    <subcellularLocation>
        <location evidence="1">Cell inner membrane</location>
        <topology evidence="1">Multi-pass membrane protein</topology>
    </subcellularLocation>
</comment>
<feature type="transmembrane region" description="Helical" evidence="7">
    <location>
        <begin position="138"/>
        <end position="158"/>
    </location>
</feature>
<evidence type="ECO:0000256" key="4">
    <source>
        <dbReference type="ARBA" id="ARBA00022692"/>
    </source>
</evidence>
<evidence type="ECO:0000256" key="2">
    <source>
        <dbReference type="ARBA" id="ARBA00022475"/>
    </source>
</evidence>
<dbReference type="GO" id="GO:0022857">
    <property type="term" value="F:transmembrane transporter activity"/>
    <property type="evidence" value="ECO:0007669"/>
    <property type="project" value="TreeGrafter"/>
</dbReference>
<evidence type="ECO:0000313" key="10">
    <source>
        <dbReference type="Proteomes" id="UP000215137"/>
    </source>
</evidence>
<evidence type="ECO:0000259" key="8">
    <source>
        <dbReference type="Pfam" id="PF06808"/>
    </source>
</evidence>
<evidence type="ECO:0000256" key="6">
    <source>
        <dbReference type="ARBA" id="ARBA00023136"/>
    </source>
</evidence>